<keyword evidence="13" id="KW-1185">Reference proteome</keyword>
<feature type="transmembrane region" description="Helical" evidence="10">
    <location>
        <begin position="116"/>
        <end position="136"/>
    </location>
</feature>
<keyword evidence="6 10" id="KW-1133">Transmembrane helix</keyword>
<feature type="compositionally biased region" description="Basic and acidic residues" evidence="9">
    <location>
        <begin position="609"/>
        <end position="621"/>
    </location>
</feature>
<evidence type="ECO:0000313" key="13">
    <source>
        <dbReference type="Proteomes" id="UP000029085"/>
    </source>
</evidence>
<dbReference type="Gene3D" id="3.40.50.720">
    <property type="entry name" value="NAD(P)-binding Rossmann-like Domain"/>
    <property type="match status" value="1"/>
</dbReference>
<accession>A0A087MJZ2</accession>
<comment type="caution">
    <text evidence="12">The sequence shown here is derived from an EMBL/GenBank/DDBJ whole genome shotgun (WGS) entry which is preliminary data.</text>
</comment>
<keyword evidence="2" id="KW-0813">Transport</keyword>
<evidence type="ECO:0000256" key="6">
    <source>
        <dbReference type="ARBA" id="ARBA00022989"/>
    </source>
</evidence>
<evidence type="ECO:0000256" key="5">
    <source>
        <dbReference type="ARBA" id="ARBA00022692"/>
    </source>
</evidence>
<dbReference type="GO" id="GO:0005886">
    <property type="term" value="C:plasma membrane"/>
    <property type="evidence" value="ECO:0007669"/>
    <property type="project" value="UniProtKB-SubCell"/>
</dbReference>
<dbReference type="RefSeq" id="WP_084695891.1">
    <property type="nucleotide sequence ID" value="NZ_AVCJ01000006.1"/>
</dbReference>
<dbReference type="PANTHER" id="PTHR32507:SF0">
    <property type="entry name" value="NA(+)_H(+) ANTIPORTER 2-RELATED"/>
    <property type="match status" value="1"/>
</dbReference>
<feature type="transmembrane region" description="Helical" evidence="10">
    <location>
        <begin position="87"/>
        <end position="110"/>
    </location>
</feature>
<evidence type="ECO:0000256" key="1">
    <source>
        <dbReference type="ARBA" id="ARBA00004651"/>
    </source>
</evidence>
<dbReference type="PANTHER" id="PTHR32507">
    <property type="entry name" value="NA(+)/H(+) ANTIPORTER 1"/>
    <property type="match status" value="1"/>
</dbReference>
<reference evidence="12 13" key="2">
    <citation type="journal article" date="2015" name="Stand. Genomic Sci.">
        <title>High quality draft genomic sequence of Arenimonas donghaensis DSM 18148(T).</title>
        <authorList>
            <person name="Chen F."/>
            <person name="Wang H."/>
            <person name="Cao Y."/>
            <person name="Li X."/>
            <person name="Wang G."/>
        </authorList>
    </citation>
    <scope>NUCLEOTIDE SEQUENCE [LARGE SCALE GENOMIC DNA]</scope>
    <source>
        <strain evidence="12 13">HO3-R19</strain>
    </source>
</reference>
<keyword evidence="8 10" id="KW-0472">Membrane</keyword>
<feature type="transmembrane region" description="Helical" evidence="10">
    <location>
        <begin position="354"/>
        <end position="373"/>
    </location>
</feature>
<proteinExistence type="predicted"/>
<dbReference type="Gene3D" id="1.20.1530.20">
    <property type="match status" value="1"/>
</dbReference>
<feature type="transmembrane region" description="Helical" evidence="10">
    <location>
        <begin position="180"/>
        <end position="202"/>
    </location>
</feature>
<comment type="subcellular location">
    <subcellularLocation>
        <location evidence="1">Cell membrane</location>
        <topology evidence="1">Multi-pass membrane protein</topology>
    </subcellularLocation>
</comment>
<keyword evidence="3" id="KW-0050">Antiport</keyword>
<keyword evidence="7" id="KW-0406">Ion transport</keyword>
<name>A0A087MJZ2_9GAMM</name>
<evidence type="ECO:0000259" key="11">
    <source>
        <dbReference type="Pfam" id="PF00999"/>
    </source>
</evidence>
<evidence type="ECO:0000313" key="12">
    <source>
        <dbReference type="EMBL" id="KFL37195.1"/>
    </source>
</evidence>
<dbReference type="InterPro" id="IPR006153">
    <property type="entry name" value="Cation/H_exchanger_TM"/>
</dbReference>
<dbReference type="STRING" id="1121014.N788_10945"/>
<evidence type="ECO:0000256" key="3">
    <source>
        <dbReference type="ARBA" id="ARBA00022449"/>
    </source>
</evidence>
<dbReference type="Pfam" id="PF00999">
    <property type="entry name" value="Na_H_Exchanger"/>
    <property type="match status" value="1"/>
</dbReference>
<evidence type="ECO:0000256" key="10">
    <source>
        <dbReference type="SAM" id="Phobius"/>
    </source>
</evidence>
<keyword evidence="4" id="KW-1003">Cell membrane</keyword>
<dbReference type="Proteomes" id="UP000029085">
    <property type="component" value="Unassembled WGS sequence"/>
</dbReference>
<feature type="transmembrane region" description="Helical" evidence="10">
    <location>
        <begin position="291"/>
        <end position="314"/>
    </location>
</feature>
<feature type="transmembrane region" description="Helical" evidence="10">
    <location>
        <begin position="214"/>
        <end position="233"/>
    </location>
</feature>
<sequence length="621" mass="66302">MSTGLFLTLLLLLGFLCQWAAWRLRLPAILLLLTAGILLGPGLGWFDPDAMLGEFLFPLVSMGVALILFEGSLTLRFGEIRGLGPTILRLVSVGAIVTMLGLATAAHFLADLAWPVALLFGALTCVTGPTVIMPMLRAVRPNERISSILRWEGIIIDPIGALLAVLVLEALMLGGGNGGWGVFAWTVASGAVVGAAGAWVLATVLRRQWLPEYLHNYGTLAWVLVAYAASNLLAHESGLLAVTVMGMVLANLRGVDVEHIQLFKEHLSTLIISMLFIVLAARLQWPGLPLLGTGLLVLAAAMLVVRPLAVLLSTLGGTTRWPERALLAWIAPRGIVAAAVSALFALRMEADDPVAAQTLVSLTFLIIIGTVLVQSATSRRLAQWLKVTAPSPRQVLVVGSTPVARAIGQALDKAGFRTLLADDDWSGLAAARLAGLKTFYGNPASEHAERTVDFNAFGWLLAMSTRGEMNTLACVRFRPEFGAGRVLRLRVLAPGEAPRQALAAPIQAPALFAEGITHGELDKRLAAGWMIKTTKLGESFGWDEFAARYDEPPLRLFAISDRDRLMFETQDVPLEPKAGWVVGALVDPATERDQREAEAAPGGAGDDEASTRADATGKLDA</sequence>
<feature type="domain" description="Cation/H+ exchanger transmembrane" evidence="11">
    <location>
        <begin position="15"/>
        <end position="383"/>
    </location>
</feature>
<dbReference type="GO" id="GO:1902600">
    <property type="term" value="P:proton transmembrane transport"/>
    <property type="evidence" value="ECO:0007669"/>
    <property type="project" value="InterPro"/>
</dbReference>
<gene>
    <name evidence="12" type="ORF">N788_10945</name>
</gene>
<feature type="transmembrane region" description="Helical" evidence="10">
    <location>
        <begin position="148"/>
        <end position="168"/>
    </location>
</feature>
<feature type="transmembrane region" description="Helical" evidence="10">
    <location>
        <begin position="55"/>
        <end position="75"/>
    </location>
</feature>
<dbReference type="PATRIC" id="fig|1121014.3.peg.944"/>
<dbReference type="EMBL" id="AVCJ01000006">
    <property type="protein sequence ID" value="KFL37195.1"/>
    <property type="molecule type" value="Genomic_DNA"/>
</dbReference>
<protein>
    <recommendedName>
        <fullName evidence="11">Cation/H+ exchanger transmembrane domain-containing protein</fullName>
    </recommendedName>
</protein>
<evidence type="ECO:0000256" key="8">
    <source>
        <dbReference type="ARBA" id="ARBA00023136"/>
    </source>
</evidence>
<dbReference type="AlphaFoldDB" id="A0A087MJZ2"/>
<dbReference type="OrthoDB" id="570124at2"/>
<feature type="transmembrane region" description="Helical" evidence="10">
    <location>
        <begin position="326"/>
        <end position="348"/>
    </location>
</feature>
<feature type="transmembrane region" description="Helical" evidence="10">
    <location>
        <begin position="267"/>
        <end position="285"/>
    </location>
</feature>
<evidence type="ECO:0000256" key="4">
    <source>
        <dbReference type="ARBA" id="ARBA00022475"/>
    </source>
</evidence>
<feature type="compositionally biased region" description="Basic and acidic residues" evidence="9">
    <location>
        <begin position="589"/>
        <end position="598"/>
    </location>
</feature>
<keyword evidence="5 10" id="KW-0812">Transmembrane</keyword>
<organism evidence="12 13">
    <name type="scientific">Arenimonas donghaensis DSM 18148 = HO3-R19</name>
    <dbReference type="NCBI Taxonomy" id="1121014"/>
    <lineage>
        <taxon>Bacteria</taxon>
        <taxon>Pseudomonadati</taxon>
        <taxon>Pseudomonadota</taxon>
        <taxon>Gammaproteobacteria</taxon>
        <taxon>Lysobacterales</taxon>
        <taxon>Lysobacteraceae</taxon>
        <taxon>Arenimonas</taxon>
    </lineage>
</organism>
<dbReference type="InterPro" id="IPR038770">
    <property type="entry name" value="Na+/solute_symporter_sf"/>
</dbReference>
<feature type="region of interest" description="Disordered" evidence="9">
    <location>
        <begin position="587"/>
        <end position="621"/>
    </location>
</feature>
<evidence type="ECO:0000256" key="9">
    <source>
        <dbReference type="SAM" id="MobiDB-lite"/>
    </source>
</evidence>
<reference evidence="13" key="1">
    <citation type="submission" date="2013-08" db="EMBL/GenBank/DDBJ databases">
        <title>Genome sequencing of Arenimonas donghaensis.</title>
        <authorList>
            <person name="Chen F."/>
            <person name="Wang G."/>
        </authorList>
    </citation>
    <scope>NUCLEOTIDE SEQUENCE [LARGE SCALE GENOMIC DNA]</scope>
    <source>
        <strain evidence="13">HO3-R19</strain>
    </source>
</reference>
<dbReference type="GO" id="GO:0015297">
    <property type="term" value="F:antiporter activity"/>
    <property type="evidence" value="ECO:0007669"/>
    <property type="project" value="UniProtKB-KW"/>
</dbReference>
<evidence type="ECO:0000256" key="7">
    <source>
        <dbReference type="ARBA" id="ARBA00023065"/>
    </source>
</evidence>
<evidence type="ECO:0000256" key="2">
    <source>
        <dbReference type="ARBA" id="ARBA00022448"/>
    </source>
</evidence>